<dbReference type="AlphaFoldDB" id="A0AAI8W1K4"/>
<evidence type="ECO:0000313" key="3">
    <source>
        <dbReference type="Proteomes" id="UP001296104"/>
    </source>
</evidence>
<feature type="compositionally biased region" description="Basic and acidic residues" evidence="1">
    <location>
        <begin position="1"/>
        <end position="10"/>
    </location>
</feature>
<sequence>MACNTVDHKQAAASLPLSKNSRGSGYRDDPDTVSMHTTRSDYEYDDLPELPSYSGSVAADGETVARASHSALLPAGHDQYASIISPKQPRNWAAFKRSDCTQSPSAAVGNETSIRMDEALMHPEHLYEYIETYLRNVPPRPCVRIQGWHWQTVKKEKEKK</sequence>
<protein>
    <submittedName>
        <fullName evidence="2">Uncharacterized protein</fullName>
    </submittedName>
</protein>
<reference evidence="2" key="1">
    <citation type="submission" date="2023-11" db="EMBL/GenBank/DDBJ databases">
        <authorList>
            <person name="Alioto T."/>
            <person name="Alioto T."/>
            <person name="Gomez Garrido J."/>
        </authorList>
    </citation>
    <scope>NUCLEOTIDE SEQUENCE</scope>
</reference>
<name>A0AAI8W1K4_9PEZI</name>
<dbReference type="EMBL" id="CAVMBE010000002">
    <property type="protein sequence ID" value="CAK3788966.1"/>
    <property type="molecule type" value="Genomic_DNA"/>
</dbReference>
<proteinExistence type="predicted"/>
<accession>A0AAI8W1K4</accession>
<evidence type="ECO:0000256" key="1">
    <source>
        <dbReference type="SAM" id="MobiDB-lite"/>
    </source>
</evidence>
<feature type="region of interest" description="Disordered" evidence="1">
    <location>
        <begin position="1"/>
        <end position="47"/>
    </location>
</feature>
<gene>
    <name evidence="2" type="ORF">LECACI_7A000675</name>
</gene>
<dbReference type="Proteomes" id="UP001296104">
    <property type="component" value="Unassembled WGS sequence"/>
</dbReference>
<organism evidence="2 3">
    <name type="scientific">Lecanosticta acicola</name>
    <dbReference type="NCBI Taxonomy" id="111012"/>
    <lineage>
        <taxon>Eukaryota</taxon>
        <taxon>Fungi</taxon>
        <taxon>Dikarya</taxon>
        <taxon>Ascomycota</taxon>
        <taxon>Pezizomycotina</taxon>
        <taxon>Dothideomycetes</taxon>
        <taxon>Dothideomycetidae</taxon>
        <taxon>Mycosphaerellales</taxon>
        <taxon>Mycosphaerellaceae</taxon>
        <taxon>Lecanosticta</taxon>
    </lineage>
</organism>
<keyword evidence="3" id="KW-1185">Reference proteome</keyword>
<evidence type="ECO:0000313" key="2">
    <source>
        <dbReference type="EMBL" id="CAK3788966.1"/>
    </source>
</evidence>
<comment type="caution">
    <text evidence="2">The sequence shown here is derived from an EMBL/GenBank/DDBJ whole genome shotgun (WGS) entry which is preliminary data.</text>
</comment>